<evidence type="ECO:0000313" key="3">
    <source>
        <dbReference type="Proteomes" id="UP000499080"/>
    </source>
</evidence>
<evidence type="ECO:0000256" key="1">
    <source>
        <dbReference type="SAM" id="Phobius"/>
    </source>
</evidence>
<sequence length="207" mass="24325">MDEWPLMTSSTGFLLLIVVCYYFCIFNSSTITNDDRSFKEQVEFLIVDKITELNPSQTLNITNVEIPQFLNLADKSFYEANEISALTNADIFFKVLEYNTYKVNEEFFFKESQFGWIACGKLQEKEVSKQNQCFLARNDPLQGTLKHFFDLEGLGIRYYPVSNEKDQAMQIFNETVEFKNDHYVVQLPFRKSYDELSDNYSLAKQRF</sequence>
<keyword evidence="3" id="KW-1185">Reference proteome</keyword>
<accession>A0A4Y2ISG9</accession>
<organism evidence="2 3">
    <name type="scientific">Araneus ventricosus</name>
    <name type="common">Orbweaver spider</name>
    <name type="synonym">Epeira ventricosa</name>
    <dbReference type="NCBI Taxonomy" id="182803"/>
    <lineage>
        <taxon>Eukaryota</taxon>
        <taxon>Metazoa</taxon>
        <taxon>Ecdysozoa</taxon>
        <taxon>Arthropoda</taxon>
        <taxon>Chelicerata</taxon>
        <taxon>Arachnida</taxon>
        <taxon>Araneae</taxon>
        <taxon>Araneomorphae</taxon>
        <taxon>Entelegynae</taxon>
        <taxon>Araneoidea</taxon>
        <taxon>Araneidae</taxon>
        <taxon>Araneus</taxon>
    </lineage>
</organism>
<reference evidence="2 3" key="1">
    <citation type="journal article" date="2019" name="Sci. Rep.">
        <title>Orb-weaving spider Araneus ventricosus genome elucidates the spidroin gene catalogue.</title>
        <authorList>
            <person name="Kono N."/>
            <person name="Nakamura H."/>
            <person name="Ohtoshi R."/>
            <person name="Moran D.A.P."/>
            <person name="Shinohara A."/>
            <person name="Yoshida Y."/>
            <person name="Fujiwara M."/>
            <person name="Mori M."/>
            <person name="Tomita M."/>
            <person name="Arakawa K."/>
        </authorList>
    </citation>
    <scope>NUCLEOTIDE SEQUENCE [LARGE SCALE GENOMIC DNA]</scope>
</reference>
<gene>
    <name evidence="2" type="ORF">AVEN_141648_1</name>
</gene>
<dbReference type="OrthoDB" id="8194935at2759"/>
<protein>
    <submittedName>
        <fullName evidence="2">Uncharacterized protein</fullName>
    </submittedName>
</protein>
<keyword evidence="1" id="KW-1133">Transmembrane helix</keyword>
<comment type="caution">
    <text evidence="2">The sequence shown here is derived from an EMBL/GenBank/DDBJ whole genome shotgun (WGS) entry which is preliminary data.</text>
</comment>
<dbReference type="AlphaFoldDB" id="A0A4Y2ISG9"/>
<feature type="transmembrane region" description="Helical" evidence="1">
    <location>
        <begin position="6"/>
        <end position="26"/>
    </location>
</feature>
<evidence type="ECO:0000313" key="2">
    <source>
        <dbReference type="EMBL" id="GBM80179.1"/>
    </source>
</evidence>
<keyword evidence="1" id="KW-0812">Transmembrane</keyword>
<proteinExistence type="predicted"/>
<name>A0A4Y2ISG9_ARAVE</name>
<dbReference type="EMBL" id="BGPR01002865">
    <property type="protein sequence ID" value="GBM80179.1"/>
    <property type="molecule type" value="Genomic_DNA"/>
</dbReference>
<keyword evidence="1" id="KW-0472">Membrane</keyword>
<dbReference type="Proteomes" id="UP000499080">
    <property type="component" value="Unassembled WGS sequence"/>
</dbReference>